<dbReference type="InParanoid" id="A0A0C3NT73"/>
<protein>
    <submittedName>
        <fullName evidence="1">Uncharacterized protein</fullName>
    </submittedName>
</protein>
<evidence type="ECO:0000313" key="1">
    <source>
        <dbReference type="EMBL" id="KIN98433.1"/>
    </source>
</evidence>
<dbReference type="AlphaFoldDB" id="A0A0C3NT73"/>
<dbReference type="Proteomes" id="UP000054217">
    <property type="component" value="Unassembled WGS sequence"/>
</dbReference>
<dbReference type="EMBL" id="KN832015">
    <property type="protein sequence ID" value="KIN98433.1"/>
    <property type="molecule type" value="Genomic_DNA"/>
</dbReference>
<organism evidence="1 2">
    <name type="scientific">Pisolithus tinctorius Marx 270</name>
    <dbReference type="NCBI Taxonomy" id="870435"/>
    <lineage>
        <taxon>Eukaryota</taxon>
        <taxon>Fungi</taxon>
        <taxon>Dikarya</taxon>
        <taxon>Basidiomycota</taxon>
        <taxon>Agaricomycotina</taxon>
        <taxon>Agaricomycetes</taxon>
        <taxon>Agaricomycetidae</taxon>
        <taxon>Boletales</taxon>
        <taxon>Sclerodermatineae</taxon>
        <taxon>Pisolithaceae</taxon>
        <taxon>Pisolithus</taxon>
    </lineage>
</organism>
<keyword evidence="2" id="KW-1185">Reference proteome</keyword>
<name>A0A0C3NT73_PISTI</name>
<reference evidence="2" key="2">
    <citation type="submission" date="2015-01" db="EMBL/GenBank/DDBJ databases">
        <title>Evolutionary Origins and Diversification of the Mycorrhizal Mutualists.</title>
        <authorList>
            <consortium name="DOE Joint Genome Institute"/>
            <consortium name="Mycorrhizal Genomics Consortium"/>
            <person name="Kohler A."/>
            <person name="Kuo A."/>
            <person name="Nagy L.G."/>
            <person name="Floudas D."/>
            <person name="Copeland A."/>
            <person name="Barry K.W."/>
            <person name="Cichocki N."/>
            <person name="Veneault-Fourrey C."/>
            <person name="LaButti K."/>
            <person name="Lindquist E.A."/>
            <person name="Lipzen A."/>
            <person name="Lundell T."/>
            <person name="Morin E."/>
            <person name="Murat C."/>
            <person name="Riley R."/>
            <person name="Ohm R."/>
            <person name="Sun H."/>
            <person name="Tunlid A."/>
            <person name="Henrissat B."/>
            <person name="Grigoriev I.V."/>
            <person name="Hibbett D.S."/>
            <person name="Martin F."/>
        </authorList>
    </citation>
    <scope>NUCLEOTIDE SEQUENCE [LARGE SCALE GENOMIC DNA]</scope>
    <source>
        <strain evidence="2">Marx 270</strain>
    </source>
</reference>
<evidence type="ECO:0000313" key="2">
    <source>
        <dbReference type="Proteomes" id="UP000054217"/>
    </source>
</evidence>
<gene>
    <name evidence="1" type="ORF">M404DRAFT_31287</name>
</gene>
<proteinExistence type="predicted"/>
<sequence length="105" mass="11803">MLATLQQLEPVNSGVFVTVLCHTRQLVKCVSDVHIHTFYGRTPIPELLCDKNLSSTATFNTIQLPLHNNPTPLPIVEDALFFTFAKVKLVNSDTGLDNYDWGWCK</sequence>
<dbReference type="HOGENOM" id="CLU_2237719_0_0_1"/>
<accession>A0A0C3NT73</accession>
<reference evidence="1 2" key="1">
    <citation type="submission" date="2014-04" db="EMBL/GenBank/DDBJ databases">
        <authorList>
            <consortium name="DOE Joint Genome Institute"/>
            <person name="Kuo A."/>
            <person name="Kohler A."/>
            <person name="Costa M.D."/>
            <person name="Nagy L.G."/>
            <person name="Floudas D."/>
            <person name="Copeland A."/>
            <person name="Barry K.W."/>
            <person name="Cichocki N."/>
            <person name="Veneault-Fourrey C."/>
            <person name="LaButti K."/>
            <person name="Lindquist E.A."/>
            <person name="Lipzen A."/>
            <person name="Lundell T."/>
            <person name="Morin E."/>
            <person name="Murat C."/>
            <person name="Sun H."/>
            <person name="Tunlid A."/>
            <person name="Henrissat B."/>
            <person name="Grigoriev I.V."/>
            <person name="Hibbett D.S."/>
            <person name="Martin F."/>
            <person name="Nordberg H.P."/>
            <person name="Cantor M.N."/>
            <person name="Hua S.X."/>
        </authorList>
    </citation>
    <scope>NUCLEOTIDE SEQUENCE [LARGE SCALE GENOMIC DNA]</scope>
    <source>
        <strain evidence="1 2">Marx 270</strain>
    </source>
</reference>